<dbReference type="Pfam" id="PF01425">
    <property type="entry name" value="Amidase"/>
    <property type="match status" value="1"/>
</dbReference>
<proteinExistence type="predicted"/>
<reference evidence="2 3" key="1">
    <citation type="submission" date="2019-10" db="EMBL/GenBank/DDBJ databases">
        <authorList>
            <person name="Palmer J.M."/>
        </authorList>
    </citation>
    <scope>NUCLEOTIDE SEQUENCE [LARGE SCALE GENOMIC DNA]</scope>
    <source>
        <strain evidence="2 3">TWF718</strain>
    </source>
</reference>
<dbReference type="SUPFAM" id="SSF75304">
    <property type="entry name" value="Amidase signature (AS) enzymes"/>
    <property type="match status" value="1"/>
</dbReference>
<sequence length="603" mass="65801">MDSNRIVDNSFNISTFSSLIEFEIFSMIRRLVDLKFSVSLGTLLLTLRPAASIDLYSSSLTSPVLCPSHLLHSQSALSGSSFKTCNTLLQQKPNMSLDLLSLDASTIQRLFEEGKTNSVQLVTQVLDQIEKQNQAGLKLGAIISVAPRELLLETAAQLDKERQAGKHRGRLHGIPIIVKDSINTHPNLGMKTTAGSWALENSKPARSATVIEKLISKGIIILGKANLTELCNWKGDNTTMGWSAYGGQTTSAYVEGPMRRDQGHGGPTTPGGSSTGSAVGVSAGFSPISIGSETDGSIVQPASRASLFALKPTIGSVSMDGVWPVSKSCDSLGPMAKSVSDLANLLEIMLEDEIRVALPADGYKSFFQEDFSGLKIGFLHPDKWFFPPEWAVMPPGVREQETEEFEAAISRIKDHGGVVQYPIDMTHPSELVLNGTFAPVTVWTYEQQGAVDEYLSQLEQSDVRTLEELILWNEKHPDLELTGGIPDQNILVRSLKERPSEQNYQEAMSFMRRLSRDEGLDSVFQKHDLDLVAMLMDCGICTMASAAGYPIATMPLGYMKYNGAPFGLAIMARAGAESTMIRFMSGYEAVFPRRKVPERLQAA</sequence>
<dbReference type="EMBL" id="JAVHNR010000002">
    <property type="protein sequence ID" value="KAK6350570.1"/>
    <property type="molecule type" value="Genomic_DNA"/>
</dbReference>
<evidence type="ECO:0000259" key="1">
    <source>
        <dbReference type="Pfam" id="PF01425"/>
    </source>
</evidence>
<protein>
    <recommendedName>
        <fullName evidence="1">Amidase domain-containing protein</fullName>
    </recommendedName>
</protein>
<comment type="caution">
    <text evidence="2">The sequence shown here is derived from an EMBL/GenBank/DDBJ whole genome shotgun (WGS) entry which is preliminary data.</text>
</comment>
<dbReference type="Gene3D" id="3.90.1300.10">
    <property type="entry name" value="Amidase signature (AS) domain"/>
    <property type="match status" value="1"/>
</dbReference>
<dbReference type="PANTHER" id="PTHR42678">
    <property type="entry name" value="AMIDASE"/>
    <property type="match status" value="1"/>
</dbReference>
<dbReference type="PANTHER" id="PTHR42678:SF34">
    <property type="entry name" value="OS04G0183300 PROTEIN"/>
    <property type="match status" value="1"/>
</dbReference>
<evidence type="ECO:0000313" key="3">
    <source>
        <dbReference type="Proteomes" id="UP001313282"/>
    </source>
</evidence>
<name>A0AAN8N3X2_9PEZI</name>
<dbReference type="InterPro" id="IPR023631">
    <property type="entry name" value="Amidase_dom"/>
</dbReference>
<dbReference type="AlphaFoldDB" id="A0AAN8N3X2"/>
<feature type="domain" description="Amidase" evidence="1">
    <location>
        <begin position="121"/>
        <end position="579"/>
    </location>
</feature>
<dbReference type="Proteomes" id="UP001313282">
    <property type="component" value="Unassembled WGS sequence"/>
</dbReference>
<dbReference type="InterPro" id="IPR036928">
    <property type="entry name" value="AS_sf"/>
</dbReference>
<accession>A0AAN8N3X2</accession>
<keyword evidence="3" id="KW-1185">Reference proteome</keyword>
<evidence type="ECO:0000313" key="2">
    <source>
        <dbReference type="EMBL" id="KAK6350570.1"/>
    </source>
</evidence>
<gene>
    <name evidence="2" type="ORF">TWF718_003760</name>
</gene>
<organism evidence="2 3">
    <name type="scientific">Orbilia javanica</name>
    <dbReference type="NCBI Taxonomy" id="47235"/>
    <lineage>
        <taxon>Eukaryota</taxon>
        <taxon>Fungi</taxon>
        <taxon>Dikarya</taxon>
        <taxon>Ascomycota</taxon>
        <taxon>Pezizomycotina</taxon>
        <taxon>Orbiliomycetes</taxon>
        <taxon>Orbiliales</taxon>
        <taxon>Orbiliaceae</taxon>
        <taxon>Orbilia</taxon>
    </lineage>
</organism>